<evidence type="ECO:0000256" key="1">
    <source>
        <dbReference type="ARBA" id="ARBA00022723"/>
    </source>
</evidence>
<evidence type="ECO:0000256" key="4">
    <source>
        <dbReference type="PROSITE-ProRule" id="PRU00175"/>
    </source>
</evidence>
<feature type="compositionally biased region" description="Acidic residues" evidence="5">
    <location>
        <begin position="299"/>
        <end position="321"/>
    </location>
</feature>
<dbReference type="CDD" id="cd16568">
    <property type="entry name" value="RING-HC_ScPSH1-like"/>
    <property type="match status" value="1"/>
</dbReference>
<dbReference type="SMART" id="SM00184">
    <property type="entry name" value="RING"/>
    <property type="match status" value="1"/>
</dbReference>
<dbReference type="PANTHER" id="PTHR23327">
    <property type="entry name" value="RING FINGER PROTEIN 127"/>
    <property type="match status" value="1"/>
</dbReference>
<dbReference type="SUPFAM" id="SSF57850">
    <property type="entry name" value="RING/U-box"/>
    <property type="match status" value="1"/>
</dbReference>
<dbReference type="OMA" id="NSEMTDY"/>
<dbReference type="InterPro" id="IPR018957">
    <property type="entry name" value="Znf_C3HC4_RING-type"/>
</dbReference>
<feature type="compositionally biased region" description="Low complexity" evidence="5">
    <location>
        <begin position="427"/>
        <end position="439"/>
    </location>
</feature>
<sequence>MSAESLVAKTAALVSADTSGLLQTLQGHVEDIRALLQCGICVRPLYEPYTLACGHTFCYGCLTSWFASGRSHKTCPDCRAQVKNQPAPAYLVRTLVQIFTSRAELLDKDETTAEHGKNQREEAEKLEADKSNENPRNGGLFQGFFKPKLHPSGPIIDAEDGVARCPHCAWELEEDSCLNCGYHVDDDSEGSDFTDDFSDITDDIDGDMDEDIDDEDDDDEDFDNQSATWRDPYTGNWAYTRPDFDHMRFAEQYFVPGPHVHFHPPYHHHHHHHTYWNPAAWAPASSSIGSVDRASDGERESEEEDEDGEMDSFIDDGEIDSGTDRSTVVGDHSYTTYYDFTNPSSEISIPHNGVADREHVSVSGESYDGSEHYYTGEHDEEEDEDEDEEDEGERGEGEEEEGDEEEDEDDDEGPIRPASRRRPLPVPLRRPQQQPQQQQNALSSNSYSPAAQLNLLSGGGRINSRRRPHPSSARNRTAAAAAAAAAPGTSASNAINVEDDSEDEMPVPARRRARLNRT</sequence>
<accession>A0A0U1LZ33</accession>
<feature type="compositionally biased region" description="Acidic residues" evidence="5">
    <location>
        <begin position="378"/>
        <end position="412"/>
    </location>
</feature>
<evidence type="ECO:0000313" key="7">
    <source>
        <dbReference type="EMBL" id="CRG87981.1"/>
    </source>
</evidence>
<evidence type="ECO:0000256" key="5">
    <source>
        <dbReference type="SAM" id="MobiDB-lite"/>
    </source>
</evidence>
<dbReference type="AlphaFoldDB" id="A0A0U1LZ33"/>
<dbReference type="PANTHER" id="PTHR23327:SF51">
    <property type="entry name" value="TRANSCRIPTIONAL REGULATOR OF YEAST FORM ADHERENCE 3"/>
    <property type="match status" value="1"/>
</dbReference>
<feature type="domain" description="RING-type" evidence="6">
    <location>
        <begin position="38"/>
        <end position="79"/>
    </location>
</feature>
<feature type="region of interest" description="Disordered" evidence="5">
    <location>
        <begin position="203"/>
        <end position="229"/>
    </location>
</feature>
<dbReference type="Pfam" id="PF00097">
    <property type="entry name" value="zf-C3HC4"/>
    <property type="match status" value="1"/>
</dbReference>
<dbReference type="GO" id="GO:0008270">
    <property type="term" value="F:zinc ion binding"/>
    <property type="evidence" value="ECO:0007669"/>
    <property type="project" value="UniProtKB-KW"/>
</dbReference>
<dbReference type="Proteomes" id="UP000054383">
    <property type="component" value="Unassembled WGS sequence"/>
</dbReference>
<protein>
    <submittedName>
        <fullName evidence="7">RING finger protein PSH1</fullName>
    </submittedName>
</protein>
<keyword evidence="3" id="KW-0862">Zinc</keyword>
<evidence type="ECO:0000256" key="3">
    <source>
        <dbReference type="ARBA" id="ARBA00022833"/>
    </source>
</evidence>
<name>A0A0U1LZ33_TALIS</name>
<gene>
    <name evidence="7" type="primary">PSH1</name>
    <name evidence="7" type="ORF">PISL3812_05003</name>
</gene>
<dbReference type="STRING" id="28573.A0A0U1LZ33"/>
<evidence type="ECO:0000259" key="6">
    <source>
        <dbReference type="PROSITE" id="PS50089"/>
    </source>
</evidence>
<feature type="compositionally biased region" description="Low complexity" evidence="5">
    <location>
        <begin position="470"/>
        <end position="494"/>
    </location>
</feature>
<dbReference type="InterPro" id="IPR017907">
    <property type="entry name" value="Znf_RING_CS"/>
</dbReference>
<feature type="compositionally biased region" description="Basic and acidic residues" evidence="5">
    <location>
        <begin position="109"/>
        <end position="133"/>
    </location>
</feature>
<keyword evidence="8" id="KW-1185">Reference proteome</keyword>
<dbReference type="EMBL" id="CVMT01000004">
    <property type="protein sequence ID" value="CRG87981.1"/>
    <property type="molecule type" value="Genomic_DNA"/>
</dbReference>
<dbReference type="PROSITE" id="PS00518">
    <property type="entry name" value="ZF_RING_1"/>
    <property type="match status" value="1"/>
</dbReference>
<keyword evidence="2 4" id="KW-0863">Zinc-finger</keyword>
<dbReference type="PROSITE" id="PS50089">
    <property type="entry name" value="ZF_RING_2"/>
    <property type="match status" value="1"/>
</dbReference>
<feature type="region of interest" description="Disordered" evidence="5">
    <location>
        <begin position="287"/>
        <end position="330"/>
    </location>
</feature>
<keyword evidence="1" id="KW-0479">Metal-binding</keyword>
<evidence type="ECO:0000256" key="2">
    <source>
        <dbReference type="ARBA" id="ARBA00022771"/>
    </source>
</evidence>
<feature type="compositionally biased region" description="Basic residues" evidence="5">
    <location>
        <begin position="509"/>
        <end position="518"/>
    </location>
</feature>
<organism evidence="7 8">
    <name type="scientific">Talaromyces islandicus</name>
    <name type="common">Penicillium islandicum</name>
    <dbReference type="NCBI Taxonomy" id="28573"/>
    <lineage>
        <taxon>Eukaryota</taxon>
        <taxon>Fungi</taxon>
        <taxon>Dikarya</taxon>
        <taxon>Ascomycota</taxon>
        <taxon>Pezizomycotina</taxon>
        <taxon>Eurotiomycetes</taxon>
        <taxon>Eurotiomycetidae</taxon>
        <taxon>Eurotiales</taxon>
        <taxon>Trichocomaceae</taxon>
        <taxon>Talaromyces</taxon>
        <taxon>Talaromyces sect. Islandici</taxon>
    </lineage>
</organism>
<feature type="region of interest" description="Disordered" evidence="5">
    <location>
        <begin position="356"/>
        <end position="518"/>
    </location>
</feature>
<feature type="region of interest" description="Disordered" evidence="5">
    <location>
        <begin position="109"/>
        <end position="137"/>
    </location>
</feature>
<dbReference type="InterPro" id="IPR001841">
    <property type="entry name" value="Znf_RING"/>
</dbReference>
<reference evidence="7 8" key="1">
    <citation type="submission" date="2015-04" db="EMBL/GenBank/DDBJ databases">
        <authorList>
            <person name="Syromyatnikov M.Y."/>
            <person name="Popov V.N."/>
        </authorList>
    </citation>
    <scope>NUCLEOTIDE SEQUENCE [LARGE SCALE GENOMIC DNA]</scope>
    <source>
        <strain evidence="7">WF-38-12</strain>
    </source>
</reference>
<feature type="compositionally biased region" description="Acidic residues" evidence="5">
    <location>
        <begin position="203"/>
        <end position="223"/>
    </location>
</feature>
<proteinExistence type="predicted"/>
<evidence type="ECO:0000313" key="8">
    <source>
        <dbReference type="Proteomes" id="UP000054383"/>
    </source>
</evidence>
<dbReference type="InterPro" id="IPR013083">
    <property type="entry name" value="Znf_RING/FYVE/PHD"/>
</dbReference>
<feature type="compositionally biased region" description="Polar residues" evidence="5">
    <location>
        <begin position="440"/>
        <end position="455"/>
    </location>
</feature>
<dbReference type="Gene3D" id="3.30.40.10">
    <property type="entry name" value="Zinc/RING finger domain, C3HC4 (zinc finger)"/>
    <property type="match status" value="1"/>
</dbReference>
<dbReference type="OrthoDB" id="6105938at2759"/>